<dbReference type="Proteomes" id="UP000067448">
    <property type="component" value="Unassembled WGS sequence"/>
</dbReference>
<name>A0A100JK71_STRSC</name>
<dbReference type="AlphaFoldDB" id="A0A100JK71"/>
<dbReference type="OrthoDB" id="4131647at2"/>
<evidence type="ECO:0000313" key="3">
    <source>
        <dbReference type="Proteomes" id="UP000067448"/>
    </source>
</evidence>
<accession>A0A100JK71</accession>
<evidence type="ECO:0000256" key="1">
    <source>
        <dbReference type="SAM" id="MobiDB-lite"/>
    </source>
</evidence>
<feature type="region of interest" description="Disordered" evidence="1">
    <location>
        <begin position="91"/>
        <end position="112"/>
    </location>
</feature>
<gene>
    <name evidence="2" type="ORF">SsS58_01367</name>
</gene>
<reference evidence="2 3" key="2">
    <citation type="journal article" date="2016" name="Genome Announc.">
        <title>Draft Genome Sequences of Streptomyces scabiei S58, Streptomyces turgidiscabies T45, and Streptomyces acidiscabies a10, the Pathogens of Potato Common Scab, Isolated in Japan.</title>
        <authorList>
            <person name="Tomihama T."/>
            <person name="Nishi Y."/>
            <person name="Sakai M."/>
            <person name="Ikenaga M."/>
            <person name="Okubo T."/>
            <person name="Ikeda S."/>
        </authorList>
    </citation>
    <scope>NUCLEOTIDE SEQUENCE [LARGE SCALE GENOMIC DNA]</scope>
    <source>
        <strain evidence="2 3">S58</strain>
    </source>
</reference>
<reference evidence="3" key="3">
    <citation type="submission" date="2016-02" db="EMBL/GenBank/DDBJ databases">
        <title>Draft genome of pathogenic Streptomyces sp. in Japan.</title>
        <authorList>
            <person name="Tomihama T."/>
            <person name="Ikenaga M."/>
            <person name="Sakai M."/>
            <person name="Okubo T."/>
            <person name="Ikeda S."/>
        </authorList>
    </citation>
    <scope>NUCLEOTIDE SEQUENCE [LARGE SCALE GENOMIC DNA]</scope>
    <source>
        <strain evidence="3">S58</strain>
    </source>
</reference>
<dbReference type="RefSeq" id="WP_059079064.1">
    <property type="nucleotide sequence ID" value="NZ_BCMM01000004.1"/>
</dbReference>
<proteinExistence type="predicted"/>
<dbReference type="EMBL" id="BCMM01000004">
    <property type="protein sequence ID" value="GAQ61024.1"/>
    <property type="molecule type" value="Genomic_DNA"/>
</dbReference>
<evidence type="ECO:0000313" key="2">
    <source>
        <dbReference type="EMBL" id="GAQ61024.1"/>
    </source>
</evidence>
<protein>
    <submittedName>
        <fullName evidence="2">Uncharacterized protein</fullName>
    </submittedName>
</protein>
<comment type="caution">
    <text evidence="2">The sequence shown here is derived from an EMBL/GenBank/DDBJ whole genome shotgun (WGS) entry which is preliminary data.</text>
</comment>
<organism evidence="2 3">
    <name type="scientific">Streptomyces scabiei</name>
    <dbReference type="NCBI Taxonomy" id="1930"/>
    <lineage>
        <taxon>Bacteria</taxon>
        <taxon>Bacillati</taxon>
        <taxon>Actinomycetota</taxon>
        <taxon>Actinomycetes</taxon>
        <taxon>Kitasatosporales</taxon>
        <taxon>Streptomycetaceae</taxon>
        <taxon>Streptomyces</taxon>
    </lineage>
</organism>
<reference evidence="3" key="1">
    <citation type="submission" date="2015-11" db="EMBL/GenBank/DDBJ databases">
        <authorList>
            <consortium name="Cross-ministerial Strategic Innovation Promotion Program (SIP) consortium"/>
            <person name="Tomihama T."/>
            <person name="Ikenaga M."/>
            <person name="Sakai M."/>
            <person name="Okubo T."/>
            <person name="Ikeda S."/>
        </authorList>
    </citation>
    <scope>NUCLEOTIDE SEQUENCE [LARGE SCALE GENOMIC DNA]</scope>
    <source>
        <strain evidence="3">S58</strain>
    </source>
</reference>
<sequence>MPPARPRHAPATVTILVPQDPQWLHDFYMTNDLLLAPYHAAWAARENGVGEHIAPAFPPGLEHLTSLDAPRALDAWGNVHRAFPPALRTRRSLKSATADPARGSALRAPDGTPLIPLHPVTVTEQDLRALKRVRRALRAGAKANPSLLVTHHPDGSADIESVPSPGAYVGTVDRTVAVLALAPDEDVTTLAAALTPDRHAVGADGGPAGGVRRVTLTESEYAAYDRFADRLAAAAMTGEFMGDRALFRSRY</sequence>